<dbReference type="PROSITE" id="PS51755">
    <property type="entry name" value="OMPR_PHOB"/>
    <property type="match status" value="1"/>
</dbReference>
<dbReference type="Proteomes" id="UP000680865">
    <property type="component" value="Unassembled WGS sequence"/>
</dbReference>
<proteinExistence type="inferred from homology"/>
<keyword evidence="4" id="KW-0804">Transcription</keyword>
<evidence type="ECO:0000256" key="5">
    <source>
        <dbReference type="PROSITE-ProRule" id="PRU01091"/>
    </source>
</evidence>
<accession>A0A919SAQ8</accession>
<dbReference type="Gene3D" id="1.10.10.10">
    <property type="entry name" value="Winged helix-like DNA-binding domain superfamily/Winged helix DNA-binding domain"/>
    <property type="match status" value="1"/>
</dbReference>
<dbReference type="GO" id="GO:0003677">
    <property type="term" value="F:DNA binding"/>
    <property type="evidence" value="ECO:0007669"/>
    <property type="project" value="UniProtKB-UniRule"/>
</dbReference>
<dbReference type="CDD" id="cd15831">
    <property type="entry name" value="BTAD"/>
    <property type="match status" value="1"/>
</dbReference>
<feature type="domain" description="OmpR/PhoB-type" evidence="6">
    <location>
        <begin position="1"/>
        <end position="92"/>
    </location>
</feature>
<dbReference type="InterPro" id="IPR016032">
    <property type="entry name" value="Sig_transdc_resp-reg_C-effctor"/>
</dbReference>
<evidence type="ECO:0000313" key="8">
    <source>
        <dbReference type="Proteomes" id="UP000680865"/>
    </source>
</evidence>
<sequence>MGPLRIWRGDAELDAGPRQQRCLLALLLTREGLPITMGDLIDLVWGPESPTSAVNVIHKYIGMLRRLLEPDLALRSAGSYLLRHGNGYRFTAGPETLDLVAFRHAVARAKSHLGQDRPEEALGQYVEALRCCHGSTADGLADSSPAVATFARIDSEFFDAAVAAAEIALRVGRPAQILAPLKLAADLGRLSEPVHASLVTALSAAGHQAEALATYRRIRERLAEELGIDPGSDLQEAQRRALTPVALTPVALTPVALTPVALTAAGPRPAPELPLDSATEAVPAPLVRPAQLPPDLSLFVGRTAELALLGDLVAARRDERRSGPLVVAIDGMGGVGKSTVAVHFAHLVADQFTDGQLYLDLRGHLGEEASVPVADALRSLLYALGVRGSDVPDTFDALIGVYRSLTVAKRILVLLDNVRDPSHVRPLLPNSPDCLVLVTSRHPQLGLAVFDGARLVSAGLPDLPQARELIERRLAVLKGRAFDSGADAALLDEIIELCGRLPLAMAILAARLAARPRLSLDTVAAELRDGANLLEAFSGGHGLNDPRTAFSWSYRHLSPGTARLFRLLSVAPSPGVTADACVSLAGQDREATRAQLKELTEAALVAEQGNGRYASHVLIKAYAEELFQATESPEQRREAVSRLLDFYLQSSSNAQTVLEPGRVRAVPPPRPGVEPTRPATYAEAIDWFANEREALKESVRLAVDIGYGIVPWQLAITMQQYLNWAGYYQDWEDVMRTALHGAREQGDTVGEAHVRRSLSGARYSLGAHDEALGLLAGSLETYQQLGMRREQALVHTNYHRIYGALGRHERALAHSNEALCLHRALGDRRAEVANLMGNSRSLAGLGRLEESAFAMEQALEVVQKSRTGLEEGEIRIAIAYNLAGIGHTQQAVRQLELSAGRSRELGSLPNEFDALRQLMDLLIMMGDATGARRVFHRARAVLEALRDDAGPSL</sequence>
<evidence type="ECO:0000256" key="4">
    <source>
        <dbReference type="ARBA" id="ARBA00023163"/>
    </source>
</evidence>
<dbReference type="EMBL" id="BOQP01000004">
    <property type="protein sequence ID" value="GIM68039.1"/>
    <property type="molecule type" value="Genomic_DNA"/>
</dbReference>
<organism evidence="7 8">
    <name type="scientific">Winogradskya consettensis</name>
    <dbReference type="NCBI Taxonomy" id="113560"/>
    <lineage>
        <taxon>Bacteria</taxon>
        <taxon>Bacillati</taxon>
        <taxon>Actinomycetota</taxon>
        <taxon>Actinomycetes</taxon>
        <taxon>Micromonosporales</taxon>
        <taxon>Micromonosporaceae</taxon>
        <taxon>Winogradskya</taxon>
    </lineage>
</organism>
<dbReference type="InterPro" id="IPR001867">
    <property type="entry name" value="OmpR/PhoB-type_DNA-bd"/>
</dbReference>
<evidence type="ECO:0000256" key="1">
    <source>
        <dbReference type="ARBA" id="ARBA00005820"/>
    </source>
</evidence>
<gene>
    <name evidence="7" type="primary">afsR</name>
    <name evidence="7" type="ORF">Aco04nite_08960</name>
</gene>
<dbReference type="SUPFAM" id="SSF48452">
    <property type="entry name" value="TPR-like"/>
    <property type="match status" value="2"/>
</dbReference>
<dbReference type="PANTHER" id="PTHR35807">
    <property type="entry name" value="TRANSCRIPTIONAL REGULATOR REDD-RELATED"/>
    <property type="match status" value="1"/>
</dbReference>
<dbReference type="RefSeq" id="WP_344646500.1">
    <property type="nucleotide sequence ID" value="NZ_BAAATW010000002.1"/>
</dbReference>
<keyword evidence="2" id="KW-0805">Transcription regulation</keyword>
<dbReference type="GO" id="GO:0006355">
    <property type="term" value="P:regulation of DNA-templated transcription"/>
    <property type="evidence" value="ECO:0007669"/>
    <property type="project" value="InterPro"/>
</dbReference>
<dbReference type="Gene3D" id="1.25.40.10">
    <property type="entry name" value="Tetratricopeptide repeat domain"/>
    <property type="match status" value="2"/>
</dbReference>
<dbReference type="InterPro" id="IPR011990">
    <property type="entry name" value="TPR-like_helical_dom_sf"/>
</dbReference>
<evidence type="ECO:0000313" key="7">
    <source>
        <dbReference type="EMBL" id="GIM68039.1"/>
    </source>
</evidence>
<dbReference type="InterPro" id="IPR005158">
    <property type="entry name" value="BTAD"/>
</dbReference>
<reference evidence="7" key="1">
    <citation type="submission" date="2021-03" db="EMBL/GenBank/DDBJ databases">
        <title>Whole genome shotgun sequence of Actinoplanes consettensis NBRC 14913.</title>
        <authorList>
            <person name="Komaki H."/>
            <person name="Tamura T."/>
        </authorList>
    </citation>
    <scope>NUCLEOTIDE SEQUENCE</scope>
    <source>
        <strain evidence="7">NBRC 14913</strain>
    </source>
</reference>
<protein>
    <submittedName>
        <fullName evidence="7">Regulatory protein AfsR</fullName>
    </submittedName>
</protein>
<dbReference type="PANTHER" id="PTHR35807:SF1">
    <property type="entry name" value="TRANSCRIPTIONAL REGULATOR REDD"/>
    <property type="match status" value="1"/>
</dbReference>
<dbReference type="SUPFAM" id="SSF46894">
    <property type="entry name" value="C-terminal effector domain of the bipartite response regulators"/>
    <property type="match status" value="1"/>
</dbReference>
<evidence type="ECO:0000259" key="6">
    <source>
        <dbReference type="PROSITE" id="PS51755"/>
    </source>
</evidence>
<dbReference type="InterPro" id="IPR051677">
    <property type="entry name" value="AfsR-DnrI-RedD_regulator"/>
</dbReference>
<dbReference type="Gene3D" id="3.40.50.300">
    <property type="entry name" value="P-loop containing nucleotide triphosphate hydrolases"/>
    <property type="match status" value="1"/>
</dbReference>
<dbReference type="PRINTS" id="PR00364">
    <property type="entry name" value="DISEASERSIST"/>
</dbReference>
<keyword evidence="3 5" id="KW-0238">DNA-binding</keyword>
<name>A0A919SAQ8_9ACTN</name>
<evidence type="ECO:0000256" key="2">
    <source>
        <dbReference type="ARBA" id="ARBA00023015"/>
    </source>
</evidence>
<evidence type="ECO:0000256" key="3">
    <source>
        <dbReference type="ARBA" id="ARBA00023125"/>
    </source>
</evidence>
<dbReference type="GO" id="GO:0043531">
    <property type="term" value="F:ADP binding"/>
    <property type="evidence" value="ECO:0007669"/>
    <property type="project" value="InterPro"/>
</dbReference>
<dbReference type="Pfam" id="PF03704">
    <property type="entry name" value="BTAD"/>
    <property type="match status" value="1"/>
</dbReference>
<dbReference type="SMART" id="SM01043">
    <property type="entry name" value="BTAD"/>
    <property type="match status" value="1"/>
</dbReference>
<dbReference type="SMART" id="SM00862">
    <property type="entry name" value="Trans_reg_C"/>
    <property type="match status" value="1"/>
</dbReference>
<comment type="similarity">
    <text evidence="1">Belongs to the AfsR/DnrI/RedD regulatory family.</text>
</comment>
<dbReference type="GO" id="GO:0000160">
    <property type="term" value="P:phosphorelay signal transduction system"/>
    <property type="evidence" value="ECO:0007669"/>
    <property type="project" value="InterPro"/>
</dbReference>
<comment type="caution">
    <text evidence="7">The sequence shown here is derived from an EMBL/GenBank/DDBJ whole genome shotgun (WGS) entry which is preliminary data.</text>
</comment>
<dbReference type="AlphaFoldDB" id="A0A919SAQ8"/>
<dbReference type="InterPro" id="IPR027417">
    <property type="entry name" value="P-loop_NTPase"/>
</dbReference>
<feature type="DNA-binding region" description="OmpR/PhoB-type" evidence="5">
    <location>
        <begin position="1"/>
        <end position="92"/>
    </location>
</feature>
<dbReference type="SUPFAM" id="SSF52540">
    <property type="entry name" value="P-loop containing nucleoside triphosphate hydrolases"/>
    <property type="match status" value="1"/>
</dbReference>
<dbReference type="InterPro" id="IPR036388">
    <property type="entry name" value="WH-like_DNA-bd_sf"/>
</dbReference>
<keyword evidence="8" id="KW-1185">Reference proteome</keyword>